<protein>
    <submittedName>
        <fullName evidence="3">Putative MO25-like protein isoform B</fullName>
    </submittedName>
</protein>
<dbReference type="GO" id="GO:0043539">
    <property type="term" value="F:protein serine/threonine kinase activator activity"/>
    <property type="evidence" value="ECO:0007669"/>
    <property type="project" value="TreeGrafter"/>
</dbReference>
<dbReference type="InterPro" id="IPR013878">
    <property type="entry name" value="Mo25"/>
</dbReference>
<dbReference type="AlphaFoldDB" id="A0A445GRX4"/>
<dbReference type="InterPro" id="IPR016024">
    <property type="entry name" value="ARM-type_fold"/>
</dbReference>
<comment type="similarity">
    <text evidence="1">Belongs to the Mo25 family.</text>
</comment>
<dbReference type="EMBL" id="QZWG01000015">
    <property type="protein sequence ID" value="RZB63933.1"/>
    <property type="molecule type" value="Genomic_DNA"/>
</dbReference>
<dbReference type="Pfam" id="PF08569">
    <property type="entry name" value="Mo25"/>
    <property type="match status" value="1"/>
</dbReference>
<dbReference type="PANTHER" id="PTHR10182:SF3">
    <property type="entry name" value="PROTEIN MO25"/>
    <property type="match status" value="1"/>
</dbReference>
<evidence type="ECO:0000256" key="2">
    <source>
        <dbReference type="SAM" id="MobiDB-lite"/>
    </source>
</evidence>
<dbReference type="Gene3D" id="1.25.10.10">
    <property type="entry name" value="Leucine-rich Repeat Variant"/>
    <property type="match status" value="1"/>
</dbReference>
<dbReference type="InterPro" id="IPR011989">
    <property type="entry name" value="ARM-like"/>
</dbReference>
<feature type="compositionally biased region" description="Basic residues" evidence="2">
    <location>
        <begin position="1"/>
        <end position="14"/>
    </location>
</feature>
<dbReference type="GO" id="GO:0035556">
    <property type="term" value="P:intracellular signal transduction"/>
    <property type="evidence" value="ECO:0007669"/>
    <property type="project" value="TreeGrafter"/>
</dbReference>
<proteinExistence type="inferred from homology"/>
<dbReference type="SUPFAM" id="SSF48371">
    <property type="entry name" value="ARM repeat"/>
    <property type="match status" value="1"/>
</dbReference>
<evidence type="ECO:0000313" key="4">
    <source>
        <dbReference type="Proteomes" id="UP000289340"/>
    </source>
</evidence>
<dbReference type="PANTHER" id="PTHR10182">
    <property type="entry name" value="CALCIUM-BINDING PROTEIN 39-RELATED"/>
    <property type="match status" value="1"/>
</dbReference>
<gene>
    <name evidence="3" type="ORF">D0Y65_040486</name>
</gene>
<evidence type="ECO:0000313" key="3">
    <source>
        <dbReference type="EMBL" id="RZB63933.1"/>
    </source>
</evidence>
<sequence length="194" mass="22816">MAARVKRSRRSHRVQTREPASRLDFESRRRKISMSSSSGISVLIQSWPRIELNRIASKFQCFRFRFCQNERFQVEVASSGRRAEKKSRSNCVSSQFFDLYEKFLTSPNYVTRRQSLKLLSEFLLESPNSQIMKQFILEVRYLKVMMTLLRVFIANPNKPREVKIILSKNQEKPLELLHNLSPGKGYNTFSNCLI</sequence>
<feature type="region of interest" description="Disordered" evidence="2">
    <location>
        <begin position="1"/>
        <end position="20"/>
    </location>
</feature>
<evidence type="ECO:0000256" key="1">
    <source>
        <dbReference type="ARBA" id="ARBA00011012"/>
    </source>
</evidence>
<name>A0A445GRX4_GLYSO</name>
<comment type="caution">
    <text evidence="3">The sequence shown here is derived from an EMBL/GenBank/DDBJ whole genome shotgun (WGS) entry which is preliminary data.</text>
</comment>
<organism evidence="3 4">
    <name type="scientific">Glycine soja</name>
    <name type="common">Wild soybean</name>
    <dbReference type="NCBI Taxonomy" id="3848"/>
    <lineage>
        <taxon>Eukaryota</taxon>
        <taxon>Viridiplantae</taxon>
        <taxon>Streptophyta</taxon>
        <taxon>Embryophyta</taxon>
        <taxon>Tracheophyta</taxon>
        <taxon>Spermatophyta</taxon>
        <taxon>Magnoliopsida</taxon>
        <taxon>eudicotyledons</taxon>
        <taxon>Gunneridae</taxon>
        <taxon>Pentapetalae</taxon>
        <taxon>rosids</taxon>
        <taxon>fabids</taxon>
        <taxon>Fabales</taxon>
        <taxon>Fabaceae</taxon>
        <taxon>Papilionoideae</taxon>
        <taxon>50 kb inversion clade</taxon>
        <taxon>NPAAA clade</taxon>
        <taxon>indigoferoid/millettioid clade</taxon>
        <taxon>Phaseoleae</taxon>
        <taxon>Glycine</taxon>
        <taxon>Glycine subgen. Soja</taxon>
    </lineage>
</organism>
<keyword evidence="4" id="KW-1185">Reference proteome</keyword>
<dbReference type="Proteomes" id="UP000289340">
    <property type="component" value="Chromosome 15"/>
</dbReference>
<accession>A0A445GRX4</accession>
<reference evidence="3 4" key="1">
    <citation type="submission" date="2018-09" db="EMBL/GenBank/DDBJ databases">
        <title>A high-quality reference genome of wild soybean provides a powerful tool to mine soybean genomes.</title>
        <authorList>
            <person name="Xie M."/>
            <person name="Chung C.Y.L."/>
            <person name="Li M.-W."/>
            <person name="Wong F.-L."/>
            <person name="Chan T.-F."/>
            <person name="Lam H.-M."/>
        </authorList>
    </citation>
    <scope>NUCLEOTIDE SEQUENCE [LARGE SCALE GENOMIC DNA]</scope>
    <source>
        <strain evidence="4">cv. W05</strain>
        <tissue evidence="3">Hypocotyl of etiolated seedlings</tissue>
    </source>
</reference>